<dbReference type="PROSITE" id="PS50261">
    <property type="entry name" value="G_PROTEIN_RECEP_F2_4"/>
    <property type="match status" value="1"/>
</dbReference>
<evidence type="ECO:0000256" key="2">
    <source>
        <dbReference type="ARBA" id="ARBA00007200"/>
    </source>
</evidence>
<evidence type="ECO:0000256" key="7">
    <source>
        <dbReference type="PROSITE-ProRule" id="PRU00152"/>
    </source>
</evidence>
<dbReference type="GO" id="GO:0005262">
    <property type="term" value="F:calcium channel activity"/>
    <property type="evidence" value="ECO:0007669"/>
    <property type="project" value="TreeGrafter"/>
</dbReference>
<reference evidence="13" key="1">
    <citation type="journal article" date="2017" name="bioRxiv">
        <title>Comparative analysis of the genomes of Stylophora pistillata and Acropora digitifera provides evidence for extensive differences between species of corals.</title>
        <authorList>
            <person name="Voolstra C.R."/>
            <person name="Li Y."/>
            <person name="Liew Y.J."/>
            <person name="Baumgarten S."/>
            <person name="Zoccola D."/>
            <person name="Flot J.-F."/>
            <person name="Tambutte S."/>
            <person name="Allemand D."/>
            <person name="Aranda M."/>
        </authorList>
    </citation>
    <scope>NUCLEOTIDE SEQUENCE [LARGE SCALE GENOMIC DNA]</scope>
</reference>
<dbReference type="SMART" id="SM00308">
    <property type="entry name" value="LH2"/>
    <property type="match status" value="1"/>
</dbReference>
<dbReference type="GO" id="GO:0016020">
    <property type="term" value="C:membrane"/>
    <property type="evidence" value="ECO:0007669"/>
    <property type="project" value="UniProtKB-SubCell"/>
</dbReference>
<proteinExistence type="inferred from homology"/>
<comment type="similarity">
    <text evidence="2">Belongs to the polycystin family.</text>
</comment>
<dbReference type="GO" id="GO:0050982">
    <property type="term" value="P:detection of mechanical stimulus"/>
    <property type="evidence" value="ECO:0007669"/>
    <property type="project" value="TreeGrafter"/>
</dbReference>
<evidence type="ECO:0000259" key="11">
    <source>
        <dbReference type="PROSITE" id="PS50261"/>
    </source>
</evidence>
<dbReference type="Gene3D" id="2.60.220.50">
    <property type="match status" value="1"/>
</dbReference>
<dbReference type="InterPro" id="IPR046338">
    <property type="entry name" value="GAIN_dom_sf"/>
</dbReference>
<dbReference type="PRINTS" id="PR00249">
    <property type="entry name" value="GPCRSECRETIN"/>
</dbReference>
<feature type="transmembrane region" description="Helical" evidence="8">
    <location>
        <begin position="1171"/>
        <end position="1191"/>
    </location>
</feature>
<keyword evidence="5 8" id="KW-0472">Membrane</keyword>
<comment type="caution">
    <text evidence="12">The sequence shown here is derived from an EMBL/GenBank/DDBJ whole genome shotgun (WGS) entry which is preliminary data.</text>
</comment>
<dbReference type="InterPro" id="IPR000832">
    <property type="entry name" value="GPCR_2_secretin-like"/>
</dbReference>
<sequence>MVKELANCSVAVVKAYLSHFNPKSGALFQKPLTGAKLKPSSDVILFSTLPFGHNTIDSMIKNMCLRVGIDPPFTNHSVKSTTVKILSPKDIKNRHITVVTGHKSDASLESYNDRLTFEQFKNLSSAITDFINFCRLDPKDAINPLAEMNRSPLETISKAIHSSTLANVQESIRVQEKCLLTLHMASSLVAPSPTALSVSTLKKKPADGPETTDKFNKTKQDLVAIISGGAEVTRGLKENITLNASLSYDPNATHGKRQGMNFTWHYGKITADHSSKQVDWKTKKGFSAAVNESAINYYGKGSGETISLNTEALSLNQTYIVKLEVTKDIRISSVYQVVHLLEGDPPKIYQRTKEDVWGMSAYDISTALPPTGGKCLITPPSGTSLKTDFNLSCSNWKSNSSPLSYEFQYRLQNGLSSVLYRGANNTISASRIPPGNKADNFTVKFNVTVTDSLGISASPFPLTVQIKPFFNITNLLMANDSSFTELIQGGNLREAALLANTVLQSVLQENSTDLQKRYTVMHNILVKISSLERKSVADLLQSSSVIGSALLVLDKVNHEALLLKLISIPQNISLLANISLSAVRSMTSLLWSLARKRDIADIQLTSQSAENLALCLNSVLKAAAVMASEDSESSFQEQGKMLAKIAMKVLEKVSDSVLALTVPDEKAISITAGQLSMTLGRYSLQRLSGLEIKAGKGRFMLPSETEFIVSGVNKTSFVDAQVLAASDGFISCSCNYLTSFGGSILVEPNPIDFDKVLVEFQQLPETGNIAVIVAMAVVLLCYASALVIVRKFDKEDAKNKESPIHLPSSPNSTYEYEVVITTGAWKNSGTTAHVALEIYGSDGKSGVLHLRQEEPGAVNMLFSRGNSDVFVLYVNKSLGWIRGLQIGHDNFGNNPSWFHEEILIRDLHTNQSWKFMANLWFALERGDGRIERTICQSHLDFSREVARRWRRGLVESHIWISVAAKLRRSHFTRVQRLSCCLSVLLTSMFANAMFYKLEGNYQQPIQVGPLKMSWRQVVTGFESALVVAPINIIIALFFQKGAEKYEKNNGYCHKGTLITGIAWFLLLCSCTVSAAFSIFYSLIWENSVSEQWLSSMLISFAQDITIKEPVKVFFTALTIAAILRVKVKRSKVHASESPQEVKTEYSKQKFWALQLSDVEKMRRRQAKKQNLTRYFTELVAYLVFVFFLMVMCYGNRNDHRYMMTKSIRDGLPSFSRVKNNTLYWNWLQKVYIPGVFSGRWYNGQEEMETMYIAHCKVPNYIEECFEGYSIENEDKTAYNKPGWRPVENVTRNDKLLRLCPRPWRYQHVDDTDTIPRWGQFSYYHGGGFVADLGYQNHTGFSIVTDLQKNSWLDKKTRVVIAEFSTFNPSLNVLVVAIQKGYRHGTDFFLKEEEWQASINISAKDFAENGSVVVGCVYKDLHELLLRNKSIRKETDGPRYVNTKIVTAAMNPKPEQLRQDVILRFKNLEVVDKIKHCVFWSGFKISPDGFSEKGCYVDPSNSNSEETVCSCSHLTHFAVLVDFSGGTKLSTKDITILEIITYVGLSLSIIGMLWTITLYFFLTDVRQPLSQIRLSLAVALGAGQIIFLTGINATENKAVCVTVAALMQYFLMAAFCWMLVEGIYLYLFVVKVYNINTKMHMYHVMSWGLPLVMVAISLCIAAGKEGIKSYTSDKLCWMSSENNLIWIFVTFVITIEVGFLIFVLHCLRNSQIRERFKRKVNTIVPSTNSGNSTKKSSQINPSDVGDMWVAELQSCNEFELNEKPST</sequence>
<accession>A0A2B4RBU6</accession>
<evidence type="ECO:0000259" key="10">
    <source>
        <dbReference type="PROSITE" id="PS50221"/>
    </source>
</evidence>
<dbReference type="Pfam" id="PF01825">
    <property type="entry name" value="GPS"/>
    <property type="match status" value="1"/>
</dbReference>
<protein>
    <submittedName>
        <fullName evidence="12">Polycystic kidney disease protein 1-like 2</fullName>
    </submittedName>
</protein>
<dbReference type="SUPFAM" id="SSF49723">
    <property type="entry name" value="Lipase/lipooxygenase domain (PLAT/LH2 domain)"/>
    <property type="match status" value="1"/>
</dbReference>
<feature type="transmembrane region" description="Helical" evidence="8">
    <location>
        <begin position="1058"/>
        <end position="1084"/>
    </location>
</feature>
<dbReference type="Pfam" id="PF20519">
    <property type="entry name" value="Polycystin_dom"/>
    <property type="match status" value="1"/>
</dbReference>
<evidence type="ECO:0000256" key="3">
    <source>
        <dbReference type="ARBA" id="ARBA00022692"/>
    </source>
</evidence>
<keyword evidence="6" id="KW-1015">Disulfide bond</keyword>
<feature type="domain" description="GAIN-B" evidence="10">
    <location>
        <begin position="1364"/>
        <end position="1526"/>
    </location>
</feature>
<dbReference type="InterPro" id="IPR057244">
    <property type="entry name" value="GAIN_B"/>
</dbReference>
<dbReference type="Pfam" id="PF00002">
    <property type="entry name" value="7tm_2"/>
    <property type="match status" value="1"/>
</dbReference>
<evidence type="ECO:0000313" key="12">
    <source>
        <dbReference type="EMBL" id="PFX14626.1"/>
    </source>
</evidence>
<evidence type="ECO:0000259" key="9">
    <source>
        <dbReference type="PROSITE" id="PS50095"/>
    </source>
</evidence>
<dbReference type="Pfam" id="PF02010">
    <property type="entry name" value="REJ"/>
    <property type="match status" value="1"/>
</dbReference>
<dbReference type="PROSITE" id="PS50095">
    <property type="entry name" value="PLAT"/>
    <property type="match status" value="1"/>
</dbReference>
<gene>
    <name evidence="12" type="primary">Pkd1l2</name>
    <name evidence="12" type="ORF">AWC38_SpisGene21200</name>
</gene>
<feature type="transmembrane region" description="Helical" evidence="8">
    <location>
        <begin position="977"/>
        <end position="997"/>
    </location>
</feature>
<organism evidence="12 13">
    <name type="scientific">Stylophora pistillata</name>
    <name type="common">Smooth cauliflower coral</name>
    <dbReference type="NCBI Taxonomy" id="50429"/>
    <lineage>
        <taxon>Eukaryota</taxon>
        <taxon>Metazoa</taxon>
        <taxon>Cnidaria</taxon>
        <taxon>Anthozoa</taxon>
        <taxon>Hexacorallia</taxon>
        <taxon>Scleractinia</taxon>
        <taxon>Astrocoeniina</taxon>
        <taxon>Pocilloporidae</taxon>
        <taxon>Stylophora</taxon>
    </lineage>
</organism>
<evidence type="ECO:0000256" key="5">
    <source>
        <dbReference type="ARBA" id="ARBA00023136"/>
    </source>
</evidence>
<dbReference type="Gene3D" id="1.20.1070.10">
    <property type="entry name" value="Rhodopsin 7-helix transmembrane proteins"/>
    <property type="match status" value="1"/>
</dbReference>
<dbReference type="Pfam" id="PF01477">
    <property type="entry name" value="PLAT"/>
    <property type="match status" value="1"/>
</dbReference>
<feature type="transmembrane region" description="Helical" evidence="8">
    <location>
        <begin position="1538"/>
        <end position="1561"/>
    </location>
</feature>
<feature type="domain" description="PLAT" evidence="9">
    <location>
        <begin position="814"/>
        <end position="935"/>
    </location>
</feature>
<keyword evidence="13" id="KW-1185">Reference proteome</keyword>
<feature type="transmembrane region" description="Helical" evidence="8">
    <location>
        <begin position="1640"/>
        <end position="1662"/>
    </location>
</feature>
<feature type="transmembrane region" description="Helical" evidence="8">
    <location>
        <begin position="1682"/>
        <end position="1706"/>
    </location>
</feature>
<dbReference type="InterPro" id="IPR017981">
    <property type="entry name" value="GPCR_2-like_7TM"/>
</dbReference>
<evidence type="ECO:0000256" key="4">
    <source>
        <dbReference type="ARBA" id="ARBA00022989"/>
    </source>
</evidence>
<dbReference type="PROSITE" id="PS50221">
    <property type="entry name" value="GAIN_B"/>
    <property type="match status" value="1"/>
</dbReference>
<dbReference type="GO" id="GO:0004930">
    <property type="term" value="F:G protein-coupled receptor activity"/>
    <property type="evidence" value="ECO:0007669"/>
    <property type="project" value="InterPro"/>
</dbReference>
<evidence type="ECO:0000256" key="6">
    <source>
        <dbReference type="ARBA" id="ARBA00023157"/>
    </source>
</evidence>
<dbReference type="InterPro" id="IPR000203">
    <property type="entry name" value="GPS"/>
</dbReference>
<feature type="transmembrane region" description="Helical" evidence="8">
    <location>
        <begin position="769"/>
        <end position="789"/>
    </location>
</feature>
<name>A0A2B4RBU6_STYPI</name>
<dbReference type="SMART" id="SM00303">
    <property type="entry name" value="GPS"/>
    <property type="match status" value="1"/>
</dbReference>
<dbReference type="InterPro" id="IPR002859">
    <property type="entry name" value="PKD/REJ-like"/>
</dbReference>
<dbReference type="Gene3D" id="2.60.60.20">
    <property type="entry name" value="PLAT/LH2 domain"/>
    <property type="match status" value="1"/>
</dbReference>
<dbReference type="OrthoDB" id="5988891at2759"/>
<dbReference type="InterPro" id="IPR001024">
    <property type="entry name" value="PLAT/LH2_dom"/>
</dbReference>
<dbReference type="InterPro" id="IPR046791">
    <property type="entry name" value="Polycystin_dom"/>
</dbReference>
<keyword evidence="4 8" id="KW-1133">Transmembrane helix</keyword>
<dbReference type="PANTHER" id="PTHR10877:SF150">
    <property type="entry name" value="REJ DOMAIN-CONTAINING PROTEIN"/>
    <property type="match status" value="1"/>
</dbReference>
<feature type="transmembrane region" description="Helical" evidence="8">
    <location>
        <begin position="1104"/>
        <end position="1123"/>
    </location>
</feature>
<evidence type="ECO:0000256" key="8">
    <source>
        <dbReference type="SAM" id="Phobius"/>
    </source>
</evidence>
<dbReference type="PANTHER" id="PTHR10877">
    <property type="entry name" value="POLYCYSTIN FAMILY MEMBER"/>
    <property type="match status" value="1"/>
</dbReference>
<dbReference type="InterPro" id="IPR036392">
    <property type="entry name" value="PLAT/LH2_dom_sf"/>
</dbReference>
<dbReference type="GO" id="GO:0007166">
    <property type="term" value="P:cell surface receptor signaling pathway"/>
    <property type="evidence" value="ECO:0007669"/>
    <property type="project" value="InterPro"/>
</dbReference>
<feature type="transmembrane region" description="Helical" evidence="8">
    <location>
        <begin position="1605"/>
        <end position="1628"/>
    </location>
</feature>
<dbReference type="InterPro" id="IPR051223">
    <property type="entry name" value="Polycystin"/>
</dbReference>
<keyword evidence="3 8" id="KW-0812">Transmembrane</keyword>
<evidence type="ECO:0000313" key="13">
    <source>
        <dbReference type="Proteomes" id="UP000225706"/>
    </source>
</evidence>
<dbReference type="Proteomes" id="UP000225706">
    <property type="component" value="Unassembled WGS sequence"/>
</dbReference>
<comment type="caution">
    <text evidence="7">Lacks conserved residue(s) required for the propagation of feature annotation.</text>
</comment>
<feature type="domain" description="G-protein coupled receptors family 2 profile 2" evidence="11">
    <location>
        <begin position="1536"/>
        <end position="1703"/>
    </location>
</feature>
<feature type="transmembrane region" description="Helical" evidence="8">
    <location>
        <begin position="1017"/>
        <end position="1038"/>
    </location>
</feature>
<dbReference type="EMBL" id="LSMT01000753">
    <property type="protein sequence ID" value="PFX14626.1"/>
    <property type="molecule type" value="Genomic_DNA"/>
</dbReference>
<evidence type="ECO:0000256" key="1">
    <source>
        <dbReference type="ARBA" id="ARBA00004141"/>
    </source>
</evidence>
<feature type="transmembrane region" description="Helical" evidence="8">
    <location>
        <begin position="1573"/>
        <end position="1593"/>
    </location>
</feature>
<comment type="subcellular location">
    <subcellularLocation>
        <location evidence="1">Membrane</location>
        <topology evidence="1">Multi-pass membrane protein</topology>
    </subcellularLocation>
</comment>